<proteinExistence type="predicted"/>
<gene>
    <name evidence="1" type="ORF">UFOVP1467_18</name>
    <name evidence="2" type="ORF">UFOVP1616_2</name>
</gene>
<dbReference type="EMBL" id="LR797420">
    <property type="protein sequence ID" value="CAB4214930.1"/>
    <property type="molecule type" value="Genomic_DNA"/>
</dbReference>
<sequence>MSAEFTLAKALDELNKINDAFAKKKMERSKWHGELGKLATKMNAAGFGWDELAAEQERRLAARKASA</sequence>
<name>A0A6J5SJN4_9CAUD</name>
<evidence type="ECO:0000313" key="1">
    <source>
        <dbReference type="EMBL" id="CAB4214930.1"/>
    </source>
</evidence>
<evidence type="ECO:0000313" key="2">
    <source>
        <dbReference type="EMBL" id="CAB4219617.1"/>
    </source>
</evidence>
<dbReference type="EMBL" id="LR797480">
    <property type="protein sequence ID" value="CAB4219617.1"/>
    <property type="molecule type" value="Genomic_DNA"/>
</dbReference>
<organism evidence="1">
    <name type="scientific">uncultured Caudovirales phage</name>
    <dbReference type="NCBI Taxonomy" id="2100421"/>
    <lineage>
        <taxon>Viruses</taxon>
        <taxon>Duplodnaviria</taxon>
        <taxon>Heunggongvirae</taxon>
        <taxon>Uroviricota</taxon>
        <taxon>Caudoviricetes</taxon>
        <taxon>Peduoviridae</taxon>
        <taxon>Maltschvirus</taxon>
        <taxon>Maltschvirus maltsch</taxon>
    </lineage>
</organism>
<reference evidence="1" key="1">
    <citation type="submission" date="2020-05" db="EMBL/GenBank/DDBJ databases">
        <authorList>
            <person name="Chiriac C."/>
            <person name="Salcher M."/>
            <person name="Ghai R."/>
            <person name="Kavagutti S V."/>
        </authorList>
    </citation>
    <scope>NUCLEOTIDE SEQUENCE</scope>
</reference>
<accession>A0A6J5SJN4</accession>
<protein>
    <submittedName>
        <fullName evidence="1">Uncharacterized protein</fullName>
    </submittedName>
</protein>